<dbReference type="RefSeq" id="WP_116178631.1">
    <property type="nucleotide sequence ID" value="NZ_CP144375.1"/>
</dbReference>
<reference evidence="1 2" key="1">
    <citation type="submission" date="2018-08" db="EMBL/GenBank/DDBJ databases">
        <title>Genomic Encyclopedia of Archaeal and Bacterial Type Strains, Phase II (KMG-II): from individual species to whole genera.</title>
        <authorList>
            <person name="Goeker M."/>
        </authorList>
    </citation>
    <scope>NUCLEOTIDE SEQUENCE [LARGE SCALE GENOMIC DNA]</scope>
    <source>
        <strain evidence="1 2">DSM 45791</strain>
    </source>
</reference>
<organism evidence="1 2">
    <name type="scientific">Kutzneria buriramensis</name>
    <dbReference type="NCBI Taxonomy" id="1045776"/>
    <lineage>
        <taxon>Bacteria</taxon>
        <taxon>Bacillati</taxon>
        <taxon>Actinomycetota</taxon>
        <taxon>Actinomycetes</taxon>
        <taxon>Pseudonocardiales</taxon>
        <taxon>Pseudonocardiaceae</taxon>
        <taxon>Kutzneria</taxon>
    </lineage>
</organism>
<dbReference type="CDD" id="cd07812">
    <property type="entry name" value="SRPBCC"/>
    <property type="match status" value="1"/>
</dbReference>
<dbReference type="EMBL" id="QUNO01000013">
    <property type="protein sequence ID" value="REH39290.1"/>
    <property type="molecule type" value="Genomic_DNA"/>
</dbReference>
<sequence>MTEVSRTVGVPPDRVFAVLADGWSYAAWVVGNSHIRGVDPEWPSVGARIHHSAGLWPIQFKDWTEVTALVPGRMIELRARLWPLGAGTVRFDLTATSGGTRIVMGERATDGPVALLPGVMQGLLLRARNHEVLRRLADLAAGRPQP</sequence>
<accession>A0A3E0H758</accession>
<proteinExistence type="predicted"/>
<name>A0A3E0H758_9PSEU</name>
<dbReference type="InterPro" id="IPR019587">
    <property type="entry name" value="Polyketide_cyclase/dehydratase"/>
</dbReference>
<evidence type="ECO:0000313" key="2">
    <source>
        <dbReference type="Proteomes" id="UP000256269"/>
    </source>
</evidence>
<keyword evidence="2" id="KW-1185">Reference proteome</keyword>
<dbReference type="Proteomes" id="UP000256269">
    <property type="component" value="Unassembled WGS sequence"/>
</dbReference>
<comment type="caution">
    <text evidence="1">The sequence shown here is derived from an EMBL/GenBank/DDBJ whole genome shotgun (WGS) entry which is preliminary data.</text>
</comment>
<dbReference type="InterPro" id="IPR023393">
    <property type="entry name" value="START-like_dom_sf"/>
</dbReference>
<dbReference type="Gene3D" id="3.30.530.20">
    <property type="match status" value="1"/>
</dbReference>
<gene>
    <name evidence="1" type="ORF">BCF44_113145</name>
</gene>
<protein>
    <submittedName>
        <fullName evidence="1">Polyketide cyclase/dehydrase/lipid transport protein</fullName>
    </submittedName>
</protein>
<dbReference type="Pfam" id="PF10604">
    <property type="entry name" value="Polyketide_cyc2"/>
    <property type="match status" value="1"/>
</dbReference>
<dbReference type="AlphaFoldDB" id="A0A3E0H758"/>
<dbReference type="SUPFAM" id="SSF55961">
    <property type="entry name" value="Bet v1-like"/>
    <property type="match status" value="1"/>
</dbReference>
<dbReference type="OrthoDB" id="4483486at2"/>
<evidence type="ECO:0000313" key="1">
    <source>
        <dbReference type="EMBL" id="REH39290.1"/>
    </source>
</evidence>